<evidence type="ECO:0000313" key="4">
    <source>
        <dbReference type="Proteomes" id="UP000253410"/>
    </source>
</evidence>
<dbReference type="AlphaFoldDB" id="A0A365XXA9"/>
<evidence type="ECO:0000256" key="1">
    <source>
        <dbReference type="ARBA" id="ARBA00004370"/>
    </source>
</evidence>
<proteinExistence type="predicted"/>
<organism evidence="3 4">
    <name type="scientific">Chitinophaga flava</name>
    <dbReference type="NCBI Taxonomy" id="2259036"/>
    <lineage>
        <taxon>Bacteria</taxon>
        <taxon>Pseudomonadati</taxon>
        <taxon>Bacteroidota</taxon>
        <taxon>Chitinophagia</taxon>
        <taxon>Chitinophagales</taxon>
        <taxon>Chitinophagaceae</taxon>
        <taxon>Chitinophaga</taxon>
    </lineage>
</organism>
<dbReference type="EMBL" id="QFFJ01000002">
    <property type="protein sequence ID" value="RBL90641.1"/>
    <property type="molecule type" value="Genomic_DNA"/>
</dbReference>
<comment type="subcellular location">
    <subcellularLocation>
        <location evidence="1">Membrane</location>
    </subcellularLocation>
</comment>
<evidence type="ECO:0000313" key="3">
    <source>
        <dbReference type="EMBL" id="RBL90641.1"/>
    </source>
</evidence>
<reference evidence="3 4" key="1">
    <citation type="submission" date="2018-05" db="EMBL/GenBank/DDBJ databases">
        <title>Chitinophaga sp. K3CV102501T nov., isolated from isolated from a monsoon evergreen broad-leaved forest soil.</title>
        <authorList>
            <person name="Lv Y."/>
        </authorList>
    </citation>
    <scope>NUCLEOTIDE SEQUENCE [LARGE SCALE GENOMIC DNA]</scope>
    <source>
        <strain evidence="3 4">GDMCC 1.1325</strain>
    </source>
</reference>
<evidence type="ECO:0000259" key="2">
    <source>
        <dbReference type="Pfam" id="PF01370"/>
    </source>
</evidence>
<dbReference type="InterPro" id="IPR036291">
    <property type="entry name" value="NAD(P)-bd_dom_sf"/>
</dbReference>
<dbReference type="Proteomes" id="UP000253410">
    <property type="component" value="Unassembled WGS sequence"/>
</dbReference>
<dbReference type="RefSeq" id="WP_113619398.1">
    <property type="nucleotide sequence ID" value="NZ_QFFJ01000002.1"/>
</dbReference>
<gene>
    <name evidence="3" type="ORF">DF182_29765</name>
</gene>
<protein>
    <submittedName>
        <fullName evidence="3">Epimerase</fullName>
    </submittedName>
</protein>
<dbReference type="InterPro" id="IPR001509">
    <property type="entry name" value="Epimerase_deHydtase"/>
</dbReference>
<dbReference type="Pfam" id="PF01370">
    <property type="entry name" value="Epimerase"/>
    <property type="match status" value="1"/>
</dbReference>
<sequence length="226" mass="25428">MSNTRQLKVIVTGASGMVGEGVMHECLQHPQVEEVLVINRRPSGIVHPKLKEIVHQDFFNLTPIADQLRDYDACYFCLGVSSVGMAQQQYYRLTYTLTMHVAETLSRRNSNMIFCYISGAGTDSSEQGRSAWARVKGKTENDLLKLPFKKVYAFRPGFIKPTKGLKHAHTFYRYINWLFPIGRALFPSGFCTLAELGRAMINITLYGYGRQIIEGKDIIALAGTPL</sequence>
<accession>A0A365XXA9</accession>
<feature type="domain" description="NAD-dependent epimerase/dehydratase" evidence="2">
    <location>
        <begin position="9"/>
        <end position="115"/>
    </location>
</feature>
<name>A0A365XXA9_9BACT</name>
<dbReference type="PANTHER" id="PTHR14097:SF8">
    <property type="entry name" value="NAD(P)-BINDING DOMAIN-CONTAINING PROTEIN"/>
    <property type="match status" value="1"/>
</dbReference>
<dbReference type="SUPFAM" id="SSF51735">
    <property type="entry name" value="NAD(P)-binding Rossmann-fold domains"/>
    <property type="match status" value="1"/>
</dbReference>
<dbReference type="OrthoDB" id="9798632at2"/>
<dbReference type="PANTHER" id="PTHR14097">
    <property type="entry name" value="OXIDOREDUCTASE HTATIP2"/>
    <property type="match status" value="1"/>
</dbReference>
<dbReference type="Gene3D" id="3.40.50.720">
    <property type="entry name" value="NAD(P)-binding Rossmann-like Domain"/>
    <property type="match status" value="1"/>
</dbReference>
<keyword evidence="4" id="KW-1185">Reference proteome</keyword>
<comment type="caution">
    <text evidence="3">The sequence shown here is derived from an EMBL/GenBank/DDBJ whole genome shotgun (WGS) entry which is preliminary data.</text>
</comment>
<dbReference type="GO" id="GO:0016020">
    <property type="term" value="C:membrane"/>
    <property type="evidence" value="ECO:0007669"/>
    <property type="project" value="UniProtKB-SubCell"/>
</dbReference>